<evidence type="ECO:0000313" key="3">
    <source>
        <dbReference type="EMBL" id="SFN50560.1"/>
    </source>
</evidence>
<keyword evidence="1" id="KW-0963">Cytoplasm</keyword>
<comment type="similarity">
    <text evidence="1">Belongs to the UbiJ family.</text>
</comment>
<keyword evidence="4" id="KW-1185">Reference proteome</keyword>
<comment type="pathway">
    <text evidence="1">Cofactor biosynthesis; ubiquinone biosynthesis.</text>
</comment>
<evidence type="ECO:0000256" key="1">
    <source>
        <dbReference type="HAMAP-Rule" id="MF_02215"/>
    </source>
</evidence>
<dbReference type="InterPro" id="IPR036527">
    <property type="entry name" value="SCP2_sterol-bd_dom_sf"/>
</dbReference>
<sequence length="201" mass="22767">MTIMPLLTAGLETVFNYVFYRDRGLKSARQRLAGRSLSLELQGLSHPLILLFSEHQVDVISVWEDQADCRVHTRLSTLKKLRDRQQLSVLIRSGELKVDGDLQVVQQFSALIDLAEFDPAEYLAPWMGDVAAHGLGVILKKNLAFLGRDAARKKRYLSETITEEWRLAPGGLEAAWFADEVESIERHLLDLDARLNKLEAQ</sequence>
<gene>
    <name evidence="1" type="primary">ubiJ</name>
    <name evidence="3" type="ORF">SAMN05216516_10916</name>
</gene>
<evidence type="ECO:0000259" key="2">
    <source>
        <dbReference type="Pfam" id="PF02036"/>
    </source>
</evidence>
<dbReference type="PANTHER" id="PTHR38693">
    <property type="entry name" value="UBIQUINONE BIOSYNTHESIS PROTEIN UBIJ"/>
    <property type="match status" value="1"/>
</dbReference>
<name>A0A1I4ZKS3_9GAMM</name>
<comment type="function">
    <text evidence="1">Required for ubiquinone (coenzyme Q) biosynthesis. Binds hydrophobic ubiquinone biosynthetic intermediates via its SCP2 domain and is essential for the stability of the Ubi complex. May constitute a docking platform where Ubi enzymes assemble and access their SCP2-bound polyprenyl substrates.</text>
</comment>
<accession>A0A1I4ZKS3</accession>
<dbReference type="AlphaFoldDB" id="A0A1I4ZKS3"/>
<dbReference type="RefSeq" id="WP_092878650.1">
    <property type="nucleotide sequence ID" value="NZ_FOVC01000009.1"/>
</dbReference>
<dbReference type="Pfam" id="PF02036">
    <property type="entry name" value="SCP2"/>
    <property type="match status" value="1"/>
</dbReference>
<dbReference type="Proteomes" id="UP000242222">
    <property type="component" value="Unassembled WGS sequence"/>
</dbReference>
<dbReference type="STRING" id="1367852.SAMN05216516_10916"/>
<keyword evidence="3" id="KW-0830">Ubiquinone</keyword>
<organism evidence="3 4">
    <name type="scientific">Izhakiella capsodis</name>
    <dbReference type="NCBI Taxonomy" id="1367852"/>
    <lineage>
        <taxon>Bacteria</taxon>
        <taxon>Pseudomonadati</taxon>
        <taxon>Pseudomonadota</taxon>
        <taxon>Gammaproteobacteria</taxon>
        <taxon>Enterobacterales</taxon>
        <taxon>Erwiniaceae</taxon>
        <taxon>Izhakiella</taxon>
    </lineage>
</organism>
<dbReference type="UniPathway" id="UPA00232"/>
<dbReference type="OrthoDB" id="5801225at2"/>
<dbReference type="HAMAP" id="MF_02215">
    <property type="entry name" value="UbiJ"/>
    <property type="match status" value="1"/>
</dbReference>
<dbReference type="GO" id="GO:0006744">
    <property type="term" value="P:ubiquinone biosynthetic process"/>
    <property type="evidence" value="ECO:0007669"/>
    <property type="project" value="UniProtKB-UniRule"/>
</dbReference>
<protein>
    <recommendedName>
        <fullName evidence="1">Ubiquinone biosynthesis accessory factor UbiJ</fullName>
    </recommendedName>
</protein>
<dbReference type="InterPro" id="IPR003033">
    <property type="entry name" value="SCP2_sterol-bd_dom"/>
</dbReference>
<comment type="subcellular location">
    <subcellularLocation>
        <location evidence="1">Cytoplasm</location>
    </subcellularLocation>
</comment>
<keyword evidence="1" id="KW-0831">Ubiquinone biosynthesis</keyword>
<dbReference type="PANTHER" id="PTHR38693:SF1">
    <property type="entry name" value="UBIQUINONE BIOSYNTHESIS ACCESSORY FACTOR UBIJ"/>
    <property type="match status" value="1"/>
</dbReference>
<evidence type="ECO:0000313" key="4">
    <source>
        <dbReference type="Proteomes" id="UP000242222"/>
    </source>
</evidence>
<dbReference type="InterPro" id="IPR038989">
    <property type="entry name" value="UbiJ"/>
</dbReference>
<dbReference type="GO" id="GO:0005737">
    <property type="term" value="C:cytoplasm"/>
    <property type="evidence" value="ECO:0007669"/>
    <property type="project" value="UniProtKB-SubCell"/>
</dbReference>
<feature type="domain" description="SCP2" evidence="2">
    <location>
        <begin position="15"/>
        <end position="113"/>
    </location>
</feature>
<dbReference type="SUPFAM" id="SSF55718">
    <property type="entry name" value="SCP-like"/>
    <property type="match status" value="1"/>
</dbReference>
<dbReference type="EMBL" id="FOVC01000009">
    <property type="protein sequence ID" value="SFN50560.1"/>
    <property type="molecule type" value="Genomic_DNA"/>
</dbReference>
<reference evidence="4" key="1">
    <citation type="submission" date="2016-10" db="EMBL/GenBank/DDBJ databases">
        <authorList>
            <person name="Varghese N."/>
            <person name="Submissions S."/>
        </authorList>
    </citation>
    <scope>NUCLEOTIDE SEQUENCE [LARGE SCALE GENOMIC DNA]</scope>
    <source>
        <strain evidence="4">N6PO6</strain>
    </source>
</reference>
<proteinExistence type="inferred from homology"/>